<dbReference type="OrthoDB" id="1935281at2759"/>
<feature type="domain" description="BHLH" evidence="8">
    <location>
        <begin position="92"/>
        <end position="144"/>
    </location>
</feature>
<evidence type="ECO:0000313" key="9">
    <source>
        <dbReference type="EMBL" id="KMS98935.1"/>
    </source>
</evidence>
<dbReference type="Gramene" id="KMS98935">
    <property type="protein sequence ID" value="KMS98935"/>
    <property type="gene ID" value="BVRB_3g067360"/>
</dbReference>
<dbReference type="InterPro" id="IPR036638">
    <property type="entry name" value="HLH_DNA-bd_sf"/>
</dbReference>
<dbReference type="SMART" id="SM00353">
    <property type="entry name" value="HLH"/>
    <property type="match status" value="1"/>
</dbReference>
<evidence type="ECO:0000256" key="3">
    <source>
        <dbReference type="ARBA" id="ARBA00023125"/>
    </source>
</evidence>
<dbReference type="GO" id="GO:0090575">
    <property type="term" value="C:RNA polymerase II transcription regulator complex"/>
    <property type="evidence" value="ECO:0007669"/>
    <property type="project" value="TreeGrafter"/>
</dbReference>
<reference evidence="9 10" key="1">
    <citation type="journal article" date="2014" name="Nature">
        <title>The genome of the recently domesticated crop plant sugar beet (Beta vulgaris).</title>
        <authorList>
            <person name="Dohm J.C."/>
            <person name="Minoche A.E."/>
            <person name="Holtgrawe D."/>
            <person name="Capella-Gutierrez S."/>
            <person name="Zakrzewski F."/>
            <person name="Tafer H."/>
            <person name="Rupp O."/>
            <person name="Sorensen T.R."/>
            <person name="Stracke R."/>
            <person name="Reinhardt R."/>
            <person name="Goesmann A."/>
            <person name="Kraft T."/>
            <person name="Schulz B."/>
            <person name="Stadler P.F."/>
            <person name="Schmidt T."/>
            <person name="Gabaldon T."/>
            <person name="Lehrach H."/>
            <person name="Weisshaar B."/>
            <person name="Himmelbauer H."/>
        </authorList>
    </citation>
    <scope>NUCLEOTIDE SEQUENCE [LARGE SCALE GENOMIC DNA]</scope>
    <source>
        <tissue evidence="9">Taproot</tissue>
    </source>
</reference>
<dbReference type="Pfam" id="PF00010">
    <property type="entry name" value="HLH"/>
    <property type="match status" value="1"/>
</dbReference>
<name>A0A0J8E6W0_BETVV</name>
<keyword evidence="6" id="KW-0175">Coiled coil</keyword>
<evidence type="ECO:0000256" key="7">
    <source>
        <dbReference type="SAM" id="MobiDB-lite"/>
    </source>
</evidence>
<dbReference type="PANTHER" id="PTHR13935">
    <property type="entry name" value="ACHAETE-SCUTE TRANSCRIPTION FACTOR-RELATED"/>
    <property type="match status" value="1"/>
</dbReference>
<dbReference type="eggNOG" id="ENOG502S1BU">
    <property type="taxonomic scope" value="Eukaryota"/>
</dbReference>
<keyword evidence="3" id="KW-0238">DNA-binding</keyword>
<keyword evidence="2" id="KW-0805">Transcription regulation</keyword>
<evidence type="ECO:0000256" key="5">
    <source>
        <dbReference type="ARBA" id="ARBA00023242"/>
    </source>
</evidence>
<dbReference type="PANTHER" id="PTHR13935:SF106">
    <property type="entry name" value="ACHAETE-SCUTE COMPLEX PROTEIN T5-RELATED"/>
    <property type="match status" value="1"/>
</dbReference>
<accession>A0A0J8E6W0</accession>
<feature type="compositionally biased region" description="Low complexity" evidence="7">
    <location>
        <begin position="177"/>
        <end position="194"/>
    </location>
</feature>
<keyword evidence="4" id="KW-0804">Transcription</keyword>
<evidence type="ECO:0000313" key="10">
    <source>
        <dbReference type="Proteomes" id="UP000035740"/>
    </source>
</evidence>
<dbReference type="InterPro" id="IPR011598">
    <property type="entry name" value="bHLH_dom"/>
</dbReference>
<dbReference type="KEGG" id="bvg:104906576"/>
<dbReference type="EMBL" id="KQ090240">
    <property type="protein sequence ID" value="KMS98935.1"/>
    <property type="molecule type" value="Genomic_DNA"/>
</dbReference>
<comment type="subcellular location">
    <subcellularLocation>
        <location evidence="1">Nucleus</location>
    </subcellularLocation>
</comment>
<feature type="region of interest" description="Disordered" evidence="7">
    <location>
        <begin position="59"/>
        <end position="97"/>
    </location>
</feature>
<dbReference type="Proteomes" id="UP000035740">
    <property type="component" value="Unassembled WGS sequence"/>
</dbReference>
<feature type="region of interest" description="Disordered" evidence="7">
    <location>
        <begin position="176"/>
        <end position="196"/>
    </location>
</feature>
<protein>
    <recommendedName>
        <fullName evidence="8">BHLH domain-containing protein</fullName>
    </recommendedName>
</protein>
<dbReference type="OMA" id="MKHRAIE"/>
<evidence type="ECO:0000259" key="8">
    <source>
        <dbReference type="PROSITE" id="PS50888"/>
    </source>
</evidence>
<dbReference type="Gene3D" id="4.10.280.10">
    <property type="entry name" value="Helix-loop-helix DNA-binding domain"/>
    <property type="match status" value="1"/>
</dbReference>
<dbReference type="SUPFAM" id="SSF47459">
    <property type="entry name" value="HLH, helix-loop-helix DNA-binding domain"/>
    <property type="match status" value="1"/>
</dbReference>
<evidence type="ECO:0000256" key="6">
    <source>
        <dbReference type="SAM" id="Coils"/>
    </source>
</evidence>
<sequence>MFPYQSCELSFQSSNNLENNNTNTSNNYYFQHKVDQHAPTAPPTTATTTTHLVHEPHNALNSNLKTPKPRKPRSKNSTVGKEGEVSGNDIAKKKDIHREVERQRRQEMSTLHSSLRSLLPMEYIRGKRSVSDHVTEATRYIKDLENNVKELGDKRDKLKESLSSLENQVITKDIGCSSSSSMTSTTSRSSNSKTGDYNVSIQKFSRTLQIEIAAGVEEEGPYPLSRALKVLDKEGLDVVSCVSSKVNQRWIYVIYCEVTDATSVDSSHLQDKLMSVISSCM</sequence>
<dbReference type="CDD" id="cd18914">
    <property type="entry name" value="bHLH_AtORG2_like"/>
    <property type="match status" value="1"/>
</dbReference>
<evidence type="ECO:0000256" key="1">
    <source>
        <dbReference type="ARBA" id="ARBA00004123"/>
    </source>
</evidence>
<dbReference type="AlphaFoldDB" id="A0A0J8E6W0"/>
<dbReference type="InterPro" id="IPR015660">
    <property type="entry name" value="MASH1/Ascl1a-like"/>
</dbReference>
<keyword evidence="10" id="KW-1185">Reference proteome</keyword>
<feature type="coiled-coil region" evidence="6">
    <location>
        <begin position="134"/>
        <end position="168"/>
    </location>
</feature>
<evidence type="ECO:0000256" key="2">
    <source>
        <dbReference type="ARBA" id="ARBA00023015"/>
    </source>
</evidence>
<dbReference type="PROSITE" id="PS50888">
    <property type="entry name" value="BHLH"/>
    <property type="match status" value="1"/>
</dbReference>
<gene>
    <name evidence="9" type="ORF">BVRB_3g067360</name>
</gene>
<proteinExistence type="predicted"/>
<dbReference type="GO" id="GO:0000981">
    <property type="term" value="F:DNA-binding transcription factor activity, RNA polymerase II-specific"/>
    <property type="evidence" value="ECO:0007669"/>
    <property type="project" value="TreeGrafter"/>
</dbReference>
<organism evidence="9 10">
    <name type="scientific">Beta vulgaris subsp. vulgaris</name>
    <name type="common">Beet</name>
    <dbReference type="NCBI Taxonomy" id="3555"/>
    <lineage>
        <taxon>Eukaryota</taxon>
        <taxon>Viridiplantae</taxon>
        <taxon>Streptophyta</taxon>
        <taxon>Embryophyta</taxon>
        <taxon>Tracheophyta</taxon>
        <taxon>Spermatophyta</taxon>
        <taxon>Magnoliopsida</taxon>
        <taxon>eudicotyledons</taxon>
        <taxon>Gunneridae</taxon>
        <taxon>Pentapetalae</taxon>
        <taxon>Caryophyllales</taxon>
        <taxon>Chenopodiaceae</taxon>
        <taxon>Betoideae</taxon>
        <taxon>Beta</taxon>
    </lineage>
</organism>
<evidence type="ECO:0000256" key="4">
    <source>
        <dbReference type="ARBA" id="ARBA00023163"/>
    </source>
</evidence>
<dbReference type="GO" id="GO:0046983">
    <property type="term" value="F:protein dimerization activity"/>
    <property type="evidence" value="ECO:0007669"/>
    <property type="project" value="InterPro"/>
</dbReference>
<keyword evidence="5" id="KW-0539">Nucleus</keyword>
<dbReference type="GO" id="GO:0000977">
    <property type="term" value="F:RNA polymerase II transcription regulatory region sequence-specific DNA binding"/>
    <property type="evidence" value="ECO:0007669"/>
    <property type="project" value="TreeGrafter"/>
</dbReference>